<comment type="subunit">
    <text evidence="4">Homodimer.</text>
</comment>
<evidence type="ECO:0000256" key="8">
    <source>
        <dbReference type="ARBA" id="ARBA00022833"/>
    </source>
</evidence>
<comment type="catalytic activity">
    <reaction evidence="11">
        <text>a secondary alcohol + NAD(+) = a ketone + NADH + H(+)</text>
        <dbReference type="Rhea" id="RHEA:10740"/>
        <dbReference type="ChEBI" id="CHEBI:15378"/>
        <dbReference type="ChEBI" id="CHEBI:17087"/>
        <dbReference type="ChEBI" id="CHEBI:35681"/>
        <dbReference type="ChEBI" id="CHEBI:57540"/>
        <dbReference type="ChEBI" id="CHEBI:57945"/>
        <dbReference type="EC" id="1.1.1.1"/>
    </reaction>
</comment>
<proteinExistence type="inferred from homology"/>
<accession>A0AAU9LXY1</accession>
<sequence>MHISQGYNDKRWKNKILNRWKPDLPFSWNLNFHCGISTGMGTTLNVAKPKEGMIVAVFGLGAVGLAAAEGARIAGASRIIGIDLNESRTNEDT</sequence>
<evidence type="ECO:0000256" key="10">
    <source>
        <dbReference type="ARBA" id="ARBA00023027"/>
    </source>
</evidence>
<evidence type="ECO:0000256" key="3">
    <source>
        <dbReference type="ARBA" id="ARBA00008072"/>
    </source>
</evidence>
<dbReference type="SUPFAM" id="SSF51735">
    <property type="entry name" value="NAD(P)-binding Rossmann-fold domains"/>
    <property type="match status" value="1"/>
</dbReference>
<evidence type="ECO:0000256" key="11">
    <source>
        <dbReference type="ARBA" id="ARBA00049164"/>
    </source>
</evidence>
<keyword evidence="7" id="KW-0479">Metal-binding</keyword>
<evidence type="ECO:0000256" key="9">
    <source>
        <dbReference type="ARBA" id="ARBA00023002"/>
    </source>
</evidence>
<evidence type="ECO:0000313" key="14">
    <source>
        <dbReference type="Proteomes" id="UP001157418"/>
    </source>
</evidence>
<dbReference type="PANTHER" id="PTHR43880:SF9">
    <property type="entry name" value="ALCOHOL DEHYDROGENASE 1"/>
    <property type="match status" value="1"/>
</dbReference>
<dbReference type="GO" id="GO:0005829">
    <property type="term" value="C:cytosol"/>
    <property type="evidence" value="ECO:0007669"/>
    <property type="project" value="TreeGrafter"/>
</dbReference>
<evidence type="ECO:0000313" key="13">
    <source>
        <dbReference type="EMBL" id="CAH1413548.1"/>
    </source>
</evidence>
<dbReference type="GO" id="GO:0046294">
    <property type="term" value="P:formaldehyde catabolic process"/>
    <property type="evidence" value="ECO:0007669"/>
    <property type="project" value="TreeGrafter"/>
</dbReference>
<reference evidence="13 14" key="1">
    <citation type="submission" date="2022-01" db="EMBL/GenBank/DDBJ databases">
        <authorList>
            <person name="Xiong W."/>
            <person name="Schranz E."/>
        </authorList>
    </citation>
    <scope>NUCLEOTIDE SEQUENCE [LARGE SCALE GENOMIC DNA]</scope>
</reference>
<dbReference type="Gene3D" id="3.40.50.720">
    <property type="entry name" value="NAD(P)-binding Rossmann-like Domain"/>
    <property type="match status" value="1"/>
</dbReference>
<organism evidence="13 14">
    <name type="scientific">Lactuca virosa</name>
    <dbReference type="NCBI Taxonomy" id="75947"/>
    <lineage>
        <taxon>Eukaryota</taxon>
        <taxon>Viridiplantae</taxon>
        <taxon>Streptophyta</taxon>
        <taxon>Embryophyta</taxon>
        <taxon>Tracheophyta</taxon>
        <taxon>Spermatophyta</taxon>
        <taxon>Magnoliopsida</taxon>
        <taxon>eudicotyledons</taxon>
        <taxon>Gunneridae</taxon>
        <taxon>Pentapetalae</taxon>
        <taxon>asterids</taxon>
        <taxon>campanulids</taxon>
        <taxon>Asterales</taxon>
        <taxon>Asteraceae</taxon>
        <taxon>Cichorioideae</taxon>
        <taxon>Cichorieae</taxon>
        <taxon>Lactucinae</taxon>
        <taxon>Lactuca</taxon>
    </lineage>
</organism>
<dbReference type="AlphaFoldDB" id="A0AAU9LXY1"/>
<comment type="similarity">
    <text evidence="3">Belongs to the zinc-containing alcohol dehydrogenase family.</text>
</comment>
<evidence type="ECO:0000256" key="2">
    <source>
        <dbReference type="ARBA" id="ARBA00004496"/>
    </source>
</evidence>
<evidence type="ECO:0000256" key="1">
    <source>
        <dbReference type="ARBA" id="ARBA00001947"/>
    </source>
</evidence>
<comment type="caution">
    <text evidence="13">The sequence shown here is derived from an EMBL/GenBank/DDBJ whole genome shotgun (WGS) entry which is preliminary data.</text>
</comment>
<comment type="subcellular location">
    <subcellularLocation>
        <location evidence="2">Cytoplasm</location>
    </subcellularLocation>
</comment>
<comment type="cofactor">
    <cofactor evidence="1">
        <name>Zn(2+)</name>
        <dbReference type="ChEBI" id="CHEBI:29105"/>
    </cofactor>
</comment>
<name>A0AAU9LXY1_9ASTR</name>
<keyword evidence="6" id="KW-0963">Cytoplasm</keyword>
<dbReference type="InterPro" id="IPR036291">
    <property type="entry name" value="NAD(P)-bd_dom_sf"/>
</dbReference>
<evidence type="ECO:0000256" key="4">
    <source>
        <dbReference type="ARBA" id="ARBA00011738"/>
    </source>
</evidence>
<gene>
    <name evidence="13" type="ORF">LVIROSA_LOCUS1506</name>
</gene>
<evidence type="ECO:0000256" key="12">
    <source>
        <dbReference type="ARBA" id="ARBA00049243"/>
    </source>
</evidence>
<dbReference type="GO" id="GO:0051903">
    <property type="term" value="F:S-(hydroxymethyl)glutathione dehydrogenase [NAD(P)+] activity"/>
    <property type="evidence" value="ECO:0007669"/>
    <property type="project" value="TreeGrafter"/>
</dbReference>
<evidence type="ECO:0000256" key="6">
    <source>
        <dbReference type="ARBA" id="ARBA00022490"/>
    </source>
</evidence>
<dbReference type="GO" id="GO:0004022">
    <property type="term" value="F:alcohol dehydrogenase (NAD+) activity"/>
    <property type="evidence" value="ECO:0007669"/>
    <property type="project" value="UniProtKB-EC"/>
</dbReference>
<keyword evidence="14" id="KW-1185">Reference proteome</keyword>
<dbReference type="Gene3D" id="3.90.180.10">
    <property type="entry name" value="Medium-chain alcohol dehydrogenases, catalytic domain"/>
    <property type="match status" value="1"/>
</dbReference>
<dbReference type="EC" id="1.1.1.1" evidence="5"/>
<dbReference type="PANTHER" id="PTHR43880">
    <property type="entry name" value="ALCOHOL DEHYDROGENASE"/>
    <property type="match status" value="1"/>
</dbReference>
<keyword evidence="9" id="KW-0560">Oxidoreductase</keyword>
<dbReference type="GO" id="GO:0008270">
    <property type="term" value="F:zinc ion binding"/>
    <property type="evidence" value="ECO:0007669"/>
    <property type="project" value="TreeGrafter"/>
</dbReference>
<dbReference type="EMBL" id="CAKMRJ010000001">
    <property type="protein sequence ID" value="CAH1413548.1"/>
    <property type="molecule type" value="Genomic_DNA"/>
</dbReference>
<keyword evidence="8" id="KW-0862">Zinc</keyword>
<keyword evidence="10" id="KW-0520">NAD</keyword>
<evidence type="ECO:0000256" key="7">
    <source>
        <dbReference type="ARBA" id="ARBA00022723"/>
    </source>
</evidence>
<comment type="catalytic activity">
    <reaction evidence="12">
        <text>a primary alcohol + NAD(+) = an aldehyde + NADH + H(+)</text>
        <dbReference type="Rhea" id="RHEA:10736"/>
        <dbReference type="ChEBI" id="CHEBI:15378"/>
        <dbReference type="ChEBI" id="CHEBI:15734"/>
        <dbReference type="ChEBI" id="CHEBI:17478"/>
        <dbReference type="ChEBI" id="CHEBI:57540"/>
        <dbReference type="ChEBI" id="CHEBI:57945"/>
        <dbReference type="EC" id="1.1.1.1"/>
    </reaction>
</comment>
<dbReference type="Proteomes" id="UP001157418">
    <property type="component" value="Unassembled WGS sequence"/>
</dbReference>
<evidence type="ECO:0000256" key="5">
    <source>
        <dbReference type="ARBA" id="ARBA00013190"/>
    </source>
</evidence>
<protein>
    <recommendedName>
        <fullName evidence="5">alcohol dehydrogenase</fullName>
        <ecNumber evidence="5">1.1.1.1</ecNumber>
    </recommendedName>
</protein>